<name>A0ABD6AYJ6_9EURY</name>
<sequence>MTSRPSRVAASVVLAVLVCSLVASPVAAHGSAGHSPAEQLPYVLATLGGIGLVVGGALGDHTAVLASARRADVAVFGGVALTVAGVVGYATL</sequence>
<proteinExistence type="predicted"/>
<feature type="transmembrane region" description="Helical" evidence="1">
    <location>
        <begin position="40"/>
        <end position="59"/>
    </location>
</feature>
<protein>
    <submittedName>
        <fullName evidence="2">Uncharacterized protein</fullName>
    </submittedName>
</protein>
<keyword evidence="1" id="KW-0472">Membrane</keyword>
<reference evidence="2 3" key="1">
    <citation type="journal article" date="2019" name="Int. J. Syst. Evol. Microbiol.">
        <title>The Global Catalogue of Microorganisms (GCM) 10K type strain sequencing project: providing services to taxonomists for standard genome sequencing and annotation.</title>
        <authorList>
            <consortium name="The Broad Institute Genomics Platform"/>
            <consortium name="The Broad Institute Genome Sequencing Center for Infectious Disease"/>
            <person name="Wu L."/>
            <person name="Ma J."/>
        </authorList>
    </citation>
    <scope>NUCLEOTIDE SEQUENCE [LARGE SCALE GENOMIC DNA]</scope>
    <source>
        <strain evidence="2 3">CGMCC 1.12563</strain>
    </source>
</reference>
<keyword evidence="3" id="KW-1185">Reference proteome</keyword>
<evidence type="ECO:0000313" key="3">
    <source>
        <dbReference type="Proteomes" id="UP001597187"/>
    </source>
</evidence>
<gene>
    <name evidence="2" type="ORF">ACFSBT_15255</name>
</gene>
<evidence type="ECO:0000256" key="1">
    <source>
        <dbReference type="SAM" id="Phobius"/>
    </source>
</evidence>
<evidence type="ECO:0000313" key="2">
    <source>
        <dbReference type="EMBL" id="MFD1514637.1"/>
    </source>
</evidence>
<keyword evidence="1" id="KW-0812">Transmembrane</keyword>
<dbReference type="AlphaFoldDB" id="A0ABD6AYJ6"/>
<organism evidence="2 3">
    <name type="scientific">Halomarina rubra</name>
    <dbReference type="NCBI Taxonomy" id="2071873"/>
    <lineage>
        <taxon>Archaea</taxon>
        <taxon>Methanobacteriati</taxon>
        <taxon>Methanobacteriota</taxon>
        <taxon>Stenosarchaea group</taxon>
        <taxon>Halobacteria</taxon>
        <taxon>Halobacteriales</taxon>
        <taxon>Natronomonadaceae</taxon>
        <taxon>Halomarina</taxon>
    </lineage>
</organism>
<dbReference type="RefSeq" id="WP_250874579.1">
    <property type="nucleotide sequence ID" value="NZ_JALXFV010000008.1"/>
</dbReference>
<keyword evidence="1" id="KW-1133">Transmembrane helix</keyword>
<dbReference type="EMBL" id="JBHUDC010000008">
    <property type="protein sequence ID" value="MFD1514637.1"/>
    <property type="molecule type" value="Genomic_DNA"/>
</dbReference>
<dbReference type="Proteomes" id="UP001597187">
    <property type="component" value="Unassembled WGS sequence"/>
</dbReference>
<feature type="transmembrane region" description="Helical" evidence="1">
    <location>
        <begin position="71"/>
        <end position="90"/>
    </location>
</feature>
<accession>A0ABD6AYJ6</accession>
<comment type="caution">
    <text evidence="2">The sequence shown here is derived from an EMBL/GenBank/DDBJ whole genome shotgun (WGS) entry which is preliminary data.</text>
</comment>